<dbReference type="Pfam" id="PF05954">
    <property type="entry name" value="Phage_GPD"/>
    <property type="match status" value="1"/>
</dbReference>
<feature type="domain" description="Putative type VI secretion system Rhs element associated Vgr" evidence="2">
    <location>
        <begin position="488"/>
        <end position="588"/>
    </location>
</feature>
<comment type="caution">
    <text evidence="3">The sequence shown here is derived from an EMBL/GenBank/DDBJ whole genome shotgun (WGS) entry which is preliminary data.</text>
</comment>
<dbReference type="Gene3D" id="2.40.50.230">
    <property type="entry name" value="Gp5 N-terminal domain"/>
    <property type="match status" value="1"/>
</dbReference>
<organism evidence="3 4">
    <name type="scientific">Paraburkholderia podalyriae</name>
    <dbReference type="NCBI Taxonomy" id="1938811"/>
    <lineage>
        <taxon>Bacteria</taxon>
        <taxon>Pseudomonadati</taxon>
        <taxon>Pseudomonadota</taxon>
        <taxon>Betaproteobacteria</taxon>
        <taxon>Burkholderiales</taxon>
        <taxon>Burkholderiaceae</taxon>
        <taxon>Paraburkholderia</taxon>
    </lineage>
</organism>
<dbReference type="Gene3D" id="4.10.220.110">
    <property type="match status" value="1"/>
</dbReference>
<dbReference type="Proteomes" id="UP000736373">
    <property type="component" value="Unassembled WGS sequence"/>
</dbReference>
<dbReference type="InterPro" id="IPR037026">
    <property type="entry name" value="Vgr_OB-fold_dom_sf"/>
</dbReference>
<dbReference type="NCBIfam" id="TIGR03361">
    <property type="entry name" value="VI_Rhs_Vgr"/>
    <property type="match status" value="1"/>
</dbReference>
<evidence type="ECO:0000259" key="2">
    <source>
        <dbReference type="Pfam" id="PF13296"/>
    </source>
</evidence>
<dbReference type="InterPro" id="IPR017847">
    <property type="entry name" value="T6SS_RhsGE_Vgr_subset"/>
</dbReference>
<feature type="domain" description="DUF2345" evidence="1">
    <location>
        <begin position="607"/>
        <end position="754"/>
    </location>
</feature>
<dbReference type="Pfam" id="PF13296">
    <property type="entry name" value="T6SS_Vgr"/>
    <property type="match status" value="1"/>
</dbReference>
<sequence length="832" mass="91814">MNSRDPAVRPGIDVHQYYALEVVSTPSAALADIYSFTGSRGMGLVTNYTIKFTHPQRDLPRGDYINRTASFAIQPPLVTRWGQPEEARRIHGVITGFAQIASNHDQTVYEVTLESRLALLRNMPRTRFFFDMTEPEVIGKILRENGFNQVFADFRFELYRTYRKRPIITQWCEDDLTFLMRLCRRVGIWFVCESGKRCEEVRFGDEFIHYIRDTKRFTVPYQEPNGLHSVARESVQSLAMRTTMKPATYSVRSYSTEEPNNERVNGTQSIHDDATTYGETYTWGLDLDDEQDARREAELRQQAALAGQIVYTGTCDLLDIRPSCVLQLSNRELPEVKYGLLVTGMTCSASRKEGYKVEFTAIPSDRQYRMPLLEETWPRIQGVVTGTIASTNGYEGPYLDDQGRYIVNLHADRDARTPGLESCPMRLAKPFAGQGRTGFHFGLEPGTVVTVGFLWGNPDRPFISQVLHTAKHMDPLVVGHPWAMRHTIRTRSNNTLQMDDRSGQEHIKLATENGKSQLNLGHVVDRDVKQRGEGFELRTDNKGSVRADGLLVTAWKQQKANGPMTDMDAAQTQFSLTQAQAQGLASAATIAKAGIADLKAENQWLKEELAGLKQAVIALTAPHGVGIATPSRMMVSTGKDTSFATSSGFNVNALKNIALAAVEAVSVFAQRAGIRILAMRGKVQIQAQSDAMELVSQDNMQLSSAAGTLTANAANGVILQGGGTAYIKVHGDNVEIGGAGELILKIAGIDKSGPGALALPLPKFMQSSVTNNEKFVLCDDVTGRPLANRPYRIQLANGKIVEGKTTANGETSISGNEVAQGLKLMLQKNRNA</sequence>
<evidence type="ECO:0000313" key="4">
    <source>
        <dbReference type="Proteomes" id="UP000736373"/>
    </source>
</evidence>
<evidence type="ECO:0000313" key="3">
    <source>
        <dbReference type="EMBL" id="MBC8747554.1"/>
    </source>
</evidence>
<dbReference type="InterPro" id="IPR018769">
    <property type="entry name" value="VgrG2_DUF2345"/>
</dbReference>
<name>A0ABR7PMG3_9BURK</name>
<evidence type="ECO:0000259" key="1">
    <source>
        <dbReference type="Pfam" id="PF10106"/>
    </source>
</evidence>
<gene>
    <name evidence="3" type="ORF">F6X42_13345</name>
</gene>
<dbReference type="SUPFAM" id="SSF69279">
    <property type="entry name" value="Phage tail proteins"/>
    <property type="match status" value="2"/>
</dbReference>
<dbReference type="Gene3D" id="3.55.50.10">
    <property type="entry name" value="Baseplate protein-like domains"/>
    <property type="match status" value="1"/>
</dbReference>
<reference evidence="3 4" key="1">
    <citation type="submission" date="2019-09" db="EMBL/GenBank/DDBJ databases">
        <title>Paraburkholderia podalyriae sp. nov., A South African Podalyria-associated rhizobium.</title>
        <authorList>
            <person name="Mavima L."/>
            <person name="Beukes C.W."/>
            <person name="Palmer M."/>
            <person name="De Meyer S.E."/>
            <person name="James E.K."/>
            <person name="Maluk M."/>
            <person name="Avontuur J.R."/>
            <person name="Chan W.Y."/>
            <person name="Venter S.N."/>
            <person name="Steenkamp E.T."/>
        </authorList>
    </citation>
    <scope>NUCLEOTIDE SEQUENCE [LARGE SCALE GENOMIC DNA]</scope>
    <source>
        <strain evidence="3 4">WC7.3b</strain>
    </source>
</reference>
<dbReference type="EMBL" id="VZQQ01000009">
    <property type="protein sequence ID" value="MBC8747554.1"/>
    <property type="molecule type" value="Genomic_DNA"/>
</dbReference>
<dbReference type="Gene3D" id="2.30.110.50">
    <property type="match status" value="1"/>
</dbReference>
<dbReference type="Pfam" id="PF10106">
    <property type="entry name" value="DUF2345"/>
    <property type="match status" value="1"/>
</dbReference>
<protein>
    <submittedName>
        <fullName evidence="3">Type VI secretion system tip protein VgrG</fullName>
    </submittedName>
</protein>
<dbReference type="NCBIfam" id="TIGR01646">
    <property type="entry name" value="vgr_GE"/>
    <property type="match status" value="1"/>
</dbReference>
<keyword evidence="4" id="KW-1185">Reference proteome</keyword>
<dbReference type="InterPro" id="IPR006533">
    <property type="entry name" value="T6SS_Vgr_RhsGE"/>
</dbReference>
<accession>A0ABR7PMG3</accession>
<dbReference type="SUPFAM" id="SSF69255">
    <property type="entry name" value="gp5 N-terminal domain-like"/>
    <property type="match status" value="1"/>
</dbReference>
<proteinExistence type="predicted"/>
<dbReference type="InterPro" id="IPR028244">
    <property type="entry name" value="T6SS_Rhs_Vgr_dom"/>
</dbReference>